<proteinExistence type="predicted"/>
<dbReference type="RefSeq" id="WP_230370143.1">
    <property type="nucleotide sequence ID" value="NZ_WLYX01000001.1"/>
</dbReference>
<gene>
    <name evidence="2" type="ORF">GKE73_09685</name>
</gene>
<dbReference type="AlphaFoldDB" id="A0A844GFJ8"/>
<organism evidence="2 3">
    <name type="scientific">Paludibacterium denitrificans</name>
    <dbReference type="NCBI Taxonomy" id="2675226"/>
    <lineage>
        <taxon>Bacteria</taxon>
        <taxon>Pseudomonadati</taxon>
        <taxon>Pseudomonadota</taxon>
        <taxon>Betaproteobacteria</taxon>
        <taxon>Neisseriales</taxon>
        <taxon>Chromobacteriaceae</taxon>
        <taxon>Paludibacterium</taxon>
    </lineage>
</organism>
<feature type="transmembrane region" description="Helical" evidence="1">
    <location>
        <begin position="71"/>
        <end position="96"/>
    </location>
</feature>
<reference evidence="2 3" key="1">
    <citation type="submission" date="2019-11" db="EMBL/GenBank/DDBJ databases">
        <title>Draft genome sequence of Paludibacterium sp. dN18-1.</title>
        <authorList>
            <person name="Im W.-T."/>
        </authorList>
    </citation>
    <scope>NUCLEOTIDE SEQUENCE [LARGE SCALE GENOMIC DNA]</scope>
    <source>
        <strain evidence="3">dN 18-1</strain>
    </source>
</reference>
<keyword evidence="1" id="KW-0812">Transmembrane</keyword>
<feature type="transmembrane region" description="Helical" evidence="1">
    <location>
        <begin position="151"/>
        <end position="172"/>
    </location>
</feature>
<evidence type="ECO:0000313" key="3">
    <source>
        <dbReference type="Proteomes" id="UP000446658"/>
    </source>
</evidence>
<comment type="caution">
    <text evidence="2">The sequence shown here is derived from an EMBL/GenBank/DDBJ whole genome shotgun (WGS) entry which is preliminary data.</text>
</comment>
<evidence type="ECO:0000313" key="2">
    <source>
        <dbReference type="EMBL" id="MTD33305.1"/>
    </source>
</evidence>
<dbReference type="Proteomes" id="UP000446658">
    <property type="component" value="Unassembled WGS sequence"/>
</dbReference>
<name>A0A844GFJ8_9NEIS</name>
<feature type="transmembrane region" description="Helical" evidence="1">
    <location>
        <begin position="108"/>
        <end position="130"/>
    </location>
</feature>
<accession>A0A844GFJ8</accession>
<keyword evidence="1" id="KW-0472">Membrane</keyword>
<dbReference type="EMBL" id="WLYX01000001">
    <property type="protein sequence ID" value="MTD33305.1"/>
    <property type="molecule type" value="Genomic_DNA"/>
</dbReference>
<keyword evidence="3" id="KW-1185">Reference proteome</keyword>
<evidence type="ECO:0000256" key="1">
    <source>
        <dbReference type="SAM" id="Phobius"/>
    </source>
</evidence>
<protein>
    <submittedName>
        <fullName evidence="2">Uncharacterized protein</fullName>
    </submittedName>
</protein>
<sequence>MKSVLVDDLIKTIRDAWKSPGTSLYVLHVTIFHVIAISIGALLFFSQVYLPDSVYVFASKYFDCTTQDNKILFYYFAVVARLSLCFTLLCVVRYLYKYGKKVFLFNSHPGAMTMLMAAVVALLISVLLVYSSCSYEPLCKVKKIHKMIYEFIAGSWYAHLSVMLALFAWINFFGKLSKVVSKVWR</sequence>
<feature type="transmembrane region" description="Helical" evidence="1">
    <location>
        <begin position="25"/>
        <end position="50"/>
    </location>
</feature>
<keyword evidence="1" id="KW-1133">Transmembrane helix</keyword>